<evidence type="ECO:0008006" key="3">
    <source>
        <dbReference type="Google" id="ProtNLM"/>
    </source>
</evidence>
<gene>
    <name evidence="1" type="ORF">C7C46_32390</name>
</gene>
<dbReference type="InterPro" id="IPR043504">
    <property type="entry name" value="Peptidase_S1_PA_chymotrypsin"/>
</dbReference>
<proteinExistence type="predicted"/>
<reference evidence="1 2" key="1">
    <citation type="submission" date="2018-03" db="EMBL/GenBank/DDBJ databases">
        <title>Bioinformatic expansion and discovery of thiopeptide antibiotics.</title>
        <authorList>
            <person name="Schwalen C.J."/>
            <person name="Hudson G.A."/>
            <person name="Mitchell D.A."/>
        </authorList>
    </citation>
    <scope>NUCLEOTIDE SEQUENCE [LARGE SCALE GENOMIC DNA]</scope>
    <source>
        <strain evidence="1 2">ATCC 21389</strain>
    </source>
</reference>
<dbReference type="Proteomes" id="UP000248039">
    <property type="component" value="Unassembled WGS sequence"/>
</dbReference>
<comment type="caution">
    <text evidence="1">The sequence shown here is derived from an EMBL/GenBank/DDBJ whole genome shotgun (WGS) entry which is preliminary data.</text>
</comment>
<dbReference type="EMBL" id="PYBW01000201">
    <property type="protein sequence ID" value="PYC65612.1"/>
    <property type="molecule type" value="Genomic_DNA"/>
</dbReference>
<organism evidence="1 2">
    <name type="scientific">Streptomyces tateyamensis</name>
    <dbReference type="NCBI Taxonomy" id="565073"/>
    <lineage>
        <taxon>Bacteria</taxon>
        <taxon>Bacillati</taxon>
        <taxon>Actinomycetota</taxon>
        <taxon>Actinomycetes</taxon>
        <taxon>Kitasatosporales</taxon>
        <taxon>Streptomycetaceae</taxon>
        <taxon>Streptomyces</taxon>
    </lineage>
</organism>
<dbReference type="SUPFAM" id="SSF50494">
    <property type="entry name" value="Trypsin-like serine proteases"/>
    <property type="match status" value="1"/>
</dbReference>
<sequence>QLWNSGRQPQVTESAAVGKVFFTDPSDGQDHVCTGSALNTPSKQLVITAGSCVHGGQGRTWMTNWVYAPRYRSGSYPYGTFAAKEFRIFTAWIDSSAPGRDLAVVTTWPQDGTRLVDATGGQGLSWNYPRTVPVMVLTYSLDRSNGESQQPCADTTTQGFYSGTIGIYCQLGSRGPGGPWLRVFDDSTGLGHVNGVLTAIDCSDFNQSPYFDDAVKSMVDAQGSAT</sequence>
<evidence type="ECO:0000313" key="2">
    <source>
        <dbReference type="Proteomes" id="UP000248039"/>
    </source>
</evidence>
<protein>
    <recommendedName>
        <fullName evidence="3">Peptidase S1 domain-containing protein</fullName>
    </recommendedName>
</protein>
<keyword evidence="2" id="KW-1185">Reference proteome</keyword>
<feature type="non-terminal residue" evidence="1">
    <location>
        <position position="1"/>
    </location>
</feature>
<dbReference type="RefSeq" id="WP_425470159.1">
    <property type="nucleotide sequence ID" value="NZ_PYBW01000201.1"/>
</dbReference>
<dbReference type="Gene3D" id="2.40.10.10">
    <property type="entry name" value="Trypsin-like serine proteases"/>
    <property type="match status" value="2"/>
</dbReference>
<dbReference type="AlphaFoldDB" id="A0A2V4MWH7"/>
<accession>A0A2V4MWH7</accession>
<evidence type="ECO:0000313" key="1">
    <source>
        <dbReference type="EMBL" id="PYC65612.1"/>
    </source>
</evidence>
<name>A0A2V4MWH7_9ACTN</name>
<dbReference type="InterPro" id="IPR009003">
    <property type="entry name" value="Peptidase_S1_PA"/>
</dbReference>